<evidence type="ECO:0000256" key="1">
    <source>
        <dbReference type="ARBA" id="ARBA00004613"/>
    </source>
</evidence>
<name>A0ABD1KDE6_9TELE</name>
<evidence type="ECO:0000259" key="4">
    <source>
        <dbReference type="PROSITE" id="PS50871"/>
    </source>
</evidence>
<gene>
    <name evidence="5" type="ORF">ACEWY4_006429</name>
</gene>
<accession>A0ABD1KDE6</accession>
<feature type="domain" description="C1q" evidence="4">
    <location>
        <begin position="1"/>
        <end position="117"/>
    </location>
</feature>
<dbReference type="PRINTS" id="PR00007">
    <property type="entry name" value="COMPLEMNTC1Q"/>
</dbReference>
<dbReference type="Pfam" id="PF00386">
    <property type="entry name" value="C1q"/>
    <property type="match status" value="1"/>
</dbReference>
<evidence type="ECO:0000256" key="3">
    <source>
        <dbReference type="ARBA" id="ARBA00022729"/>
    </source>
</evidence>
<proteinExistence type="predicted"/>
<evidence type="ECO:0000256" key="2">
    <source>
        <dbReference type="ARBA" id="ARBA00022525"/>
    </source>
</evidence>
<comment type="subcellular location">
    <subcellularLocation>
        <location evidence="1">Secreted</location>
    </subcellularLocation>
</comment>
<keyword evidence="6" id="KW-1185">Reference proteome</keyword>
<dbReference type="PANTHER" id="PTHR22923:SF102">
    <property type="entry name" value="CEREBELLIN 13-RELATED"/>
    <property type="match status" value="1"/>
</dbReference>
<reference evidence="5 6" key="1">
    <citation type="submission" date="2024-09" db="EMBL/GenBank/DDBJ databases">
        <title>A chromosome-level genome assembly of Gray's grenadier anchovy, Coilia grayii.</title>
        <authorList>
            <person name="Fu Z."/>
        </authorList>
    </citation>
    <scope>NUCLEOTIDE SEQUENCE [LARGE SCALE GENOMIC DNA]</scope>
    <source>
        <strain evidence="5">G4</strain>
        <tissue evidence="5">Muscle</tissue>
    </source>
</reference>
<sequence>MIWKEFQNLKAKMAVLEQQNEDLLSRVFTAPVSGVYFSRFYAHCHGGRRMAVSLFKNDQRQCSVYSNLPQTNGNAANAVVLNLQKGDEMYTRLWEETWVFDDQNSYTSFSGFLLFTL</sequence>
<dbReference type="AlphaFoldDB" id="A0ABD1KDE6"/>
<keyword evidence="2" id="KW-0964">Secreted</keyword>
<dbReference type="SMART" id="SM00110">
    <property type="entry name" value="C1Q"/>
    <property type="match status" value="1"/>
</dbReference>
<evidence type="ECO:0000313" key="5">
    <source>
        <dbReference type="EMBL" id="KAL2097222.1"/>
    </source>
</evidence>
<dbReference type="GO" id="GO:0005576">
    <property type="term" value="C:extracellular region"/>
    <property type="evidence" value="ECO:0007669"/>
    <property type="project" value="UniProtKB-SubCell"/>
</dbReference>
<dbReference type="InterPro" id="IPR050822">
    <property type="entry name" value="Cerebellin_Synaptic_Org"/>
</dbReference>
<protein>
    <recommendedName>
        <fullName evidence="4">C1q domain-containing protein</fullName>
    </recommendedName>
</protein>
<dbReference type="PANTHER" id="PTHR22923">
    <property type="entry name" value="CEREBELLIN-RELATED"/>
    <property type="match status" value="1"/>
</dbReference>
<dbReference type="PROSITE" id="PS50871">
    <property type="entry name" value="C1Q"/>
    <property type="match status" value="1"/>
</dbReference>
<keyword evidence="3" id="KW-0732">Signal</keyword>
<dbReference type="SUPFAM" id="SSF49842">
    <property type="entry name" value="TNF-like"/>
    <property type="match status" value="1"/>
</dbReference>
<organism evidence="5 6">
    <name type="scientific">Coilia grayii</name>
    <name type="common">Gray's grenadier anchovy</name>
    <dbReference type="NCBI Taxonomy" id="363190"/>
    <lineage>
        <taxon>Eukaryota</taxon>
        <taxon>Metazoa</taxon>
        <taxon>Chordata</taxon>
        <taxon>Craniata</taxon>
        <taxon>Vertebrata</taxon>
        <taxon>Euteleostomi</taxon>
        <taxon>Actinopterygii</taxon>
        <taxon>Neopterygii</taxon>
        <taxon>Teleostei</taxon>
        <taxon>Clupei</taxon>
        <taxon>Clupeiformes</taxon>
        <taxon>Clupeoidei</taxon>
        <taxon>Engraulidae</taxon>
        <taxon>Coilinae</taxon>
        <taxon>Coilia</taxon>
    </lineage>
</organism>
<comment type="caution">
    <text evidence="5">The sequence shown here is derived from an EMBL/GenBank/DDBJ whole genome shotgun (WGS) entry which is preliminary data.</text>
</comment>
<dbReference type="Proteomes" id="UP001591681">
    <property type="component" value="Unassembled WGS sequence"/>
</dbReference>
<evidence type="ECO:0000313" key="6">
    <source>
        <dbReference type="Proteomes" id="UP001591681"/>
    </source>
</evidence>
<dbReference type="InterPro" id="IPR001073">
    <property type="entry name" value="C1q_dom"/>
</dbReference>
<dbReference type="InterPro" id="IPR008983">
    <property type="entry name" value="Tumour_necrosis_fac-like_dom"/>
</dbReference>
<dbReference type="Gene3D" id="2.60.120.40">
    <property type="match status" value="1"/>
</dbReference>
<dbReference type="EMBL" id="JBHFQA010000006">
    <property type="protein sequence ID" value="KAL2097222.1"/>
    <property type="molecule type" value="Genomic_DNA"/>
</dbReference>